<dbReference type="PANTHER" id="PTHR46825">
    <property type="entry name" value="D-ALANYL-D-ALANINE-CARBOXYPEPTIDASE/ENDOPEPTIDASE AMPH"/>
    <property type="match status" value="1"/>
</dbReference>
<feature type="chain" id="PRO_5044830615" description="Beta-lactamase-related domain-containing protein" evidence="1">
    <location>
        <begin position="20"/>
        <end position="406"/>
    </location>
</feature>
<accession>A0ABD4DQV0</accession>
<dbReference type="SUPFAM" id="SSF56601">
    <property type="entry name" value="beta-lactamase/transpeptidase-like"/>
    <property type="match status" value="1"/>
</dbReference>
<dbReference type="InterPro" id="IPR001466">
    <property type="entry name" value="Beta-lactam-related"/>
</dbReference>
<organism evidence="3 4">
    <name type="scientific">Elizabethkingia miricola</name>
    <name type="common">Chryseobacterium miricola</name>
    <dbReference type="NCBI Taxonomy" id="172045"/>
    <lineage>
        <taxon>Bacteria</taxon>
        <taxon>Pseudomonadati</taxon>
        <taxon>Bacteroidota</taxon>
        <taxon>Flavobacteriia</taxon>
        <taxon>Flavobacteriales</taxon>
        <taxon>Weeksellaceae</taxon>
        <taxon>Elizabethkingia</taxon>
    </lineage>
</organism>
<feature type="signal peptide" evidence="1">
    <location>
        <begin position="1"/>
        <end position="19"/>
    </location>
</feature>
<dbReference type="GeneID" id="66581556"/>
<dbReference type="EMBL" id="LNOI01000001">
    <property type="protein sequence ID" value="KUY19837.1"/>
    <property type="molecule type" value="Genomic_DNA"/>
</dbReference>
<proteinExistence type="predicted"/>
<dbReference type="InterPro" id="IPR050491">
    <property type="entry name" value="AmpC-like"/>
</dbReference>
<protein>
    <recommendedName>
        <fullName evidence="2">Beta-lactamase-related domain-containing protein</fullName>
    </recommendedName>
</protein>
<keyword evidence="1" id="KW-0732">Signal</keyword>
<dbReference type="AlphaFoldDB" id="A0ABD4DQV0"/>
<dbReference type="PANTHER" id="PTHR46825:SF7">
    <property type="entry name" value="D-ALANYL-D-ALANINE CARBOXYPEPTIDASE"/>
    <property type="match status" value="1"/>
</dbReference>
<dbReference type="PROSITE" id="PS51257">
    <property type="entry name" value="PROKAR_LIPOPROTEIN"/>
    <property type="match status" value="1"/>
</dbReference>
<comment type="caution">
    <text evidence="3">The sequence shown here is derived from an EMBL/GenBank/DDBJ whole genome shotgun (WGS) entry which is preliminary data.</text>
</comment>
<gene>
    <name evidence="3" type="ORF">ATB95_02580</name>
</gene>
<evidence type="ECO:0000313" key="3">
    <source>
        <dbReference type="EMBL" id="KUY19837.1"/>
    </source>
</evidence>
<dbReference type="RefSeq" id="WP_059154190.1">
    <property type="nucleotide sequence ID" value="NZ_CP140570.1"/>
</dbReference>
<dbReference type="Pfam" id="PF00144">
    <property type="entry name" value="Beta-lactamase"/>
    <property type="match status" value="1"/>
</dbReference>
<evidence type="ECO:0000259" key="2">
    <source>
        <dbReference type="Pfam" id="PF00144"/>
    </source>
</evidence>
<evidence type="ECO:0000313" key="4">
    <source>
        <dbReference type="Proteomes" id="UP000064412"/>
    </source>
</evidence>
<dbReference type="Gene3D" id="3.40.710.10">
    <property type="entry name" value="DD-peptidase/beta-lactamase superfamily"/>
    <property type="match status" value="1"/>
</dbReference>
<feature type="domain" description="Beta-lactamase-related" evidence="2">
    <location>
        <begin position="46"/>
        <end position="373"/>
    </location>
</feature>
<dbReference type="InterPro" id="IPR012338">
    <property type="entry name" value="Beta-lactam/transpept-like"/>
</dbReference>
<dbReference type="Proteomes" id="UP000064412">
    <property type="component" value="Unassembled WGS sequence"/>
</dbReference>
<evidence type="ECO:0000256" key="1">
    <source>
        <dbReference type="SAM" id="SignalP"/>
    </source>
</evidence>
<name>A0ABD4DQV0_ELIMR</name>
<sequence length="406" mass="45348">MKIYTILFFSILISLSSCRSNSDTNPQTKLNTAVATLHTDLEKAISTDVPSLSVYVISPKGTYFSSVTGKNGTPVTKDTYFRFASNTKNFTATAILSMMQDGWLNLDDKITGNIPGTNIPYVPNTAEWNFPNKDLITIKQLLQHNAGIYDLTNDTSKYSIDNKSYDEYMLENFPNMQFTTEQYVKILTEKKLSYGLPDTVYHYSNTGYSILGEIIARIYSAKTNTNKTYGNYMNDKIIGSSARIPLNIKFVEEASDQQLPSPYITGYIHYDDRNERTDKKNATAHIAEGNGIGTMTELAKYIRTTMKAENVLTTQSVQLMKNSIGKATTPQDNNYALGCFQIPGIGYGHNGATEGYLSLMLHDPDTDITTIVLLPFWDLSQKAKNFNSLLLTLNKTAFEAKKALGY</sequence>
<reference evidence="3 4" key="1">
    <citation type="submission" date="2015-11" db="EMBL/GenBank/DDBJ databases">
        <authorList>
            <person name="Nicholson A.C."/>
            <person name="Humrighouse B.W."/>
            <person name="Graziano J."/>
            <person name="Lasker B."/>
            <person name="Whitney A.M."/>
            <person name="Mcquiston J.R."/>
        </authorList>
    </citation>
    <scope>NUCLEOTIDE SEQUENCE [LARGE SCALE GENOMIC DNA]</scope>
    <source>
        <strain evidence="3 4">G4071</strain>
    </source>
</reference>